<dbReference type="InterPro" id="IPR007627">
    <property type="entry name" value="RNA_pol_sigma70_r2"/>
</dbReference>
<keyword evidence="2" id="KW-0805">Transcription regulation</keyword>
<dbReference type="PANTHER" id="PTHR43133:SF8">
    <property type="entry name" value="RNA POLYMERASE SIGMA FACTOR HI_1459-RELATED"/>
    <property type="match status" value="1"/>
</dbReference>
<comment type="caution">
    <text evidence="7">The sequence shown here is derived from an EMBL/GenBank/DDBJ whole genome shotgun (WGS) entry which is preliminary data.</text>
</comment>
<evidence type="ECO:0000256" key="1">
    <source>
        <dbReference type="ARBA" id="ARBA00010641"/>
    </source>
</evidence>
<protein>
    <submittedName>
        <fullName evidence="7">RNA polymerase sigma factor</fullName>
    </submittedName>
</protein>
<dbReference type="InterPro" id="IPR036388">
    <property type="entry name" value="WH-like_DNA-bd_sf"/>
</dbReference>
<dbReference type="NCBIfam" id="TIGR02937">
    <property type="entry name" value="sigma70-ECF"/>
    <property type="match status" value="1"/>
</dbReference>
<keyword evidence="8" id="KW-1185">Reference proteome</keyword>
<evidence type="ECO:0000256" key="4">
    <source>
        <dbReference type="ARBA" id="ARBA00023125"/>
    </source>
</evidence>
<dbReference type="SUPFAM" id="SSF88946">
    <property type="entry name" value="Sigma2 domain of RNA polymerase sigma factors"/>
    <property type="match status" value="1"/>
</dbReference>
<evidence type="ECO:0000256" key="5">
    <source>
        <dbReference type="ARBA" id="ARBA00023163"/>
    </source>
</evidence>
<dbReference type="RefSeq" id="WP_316764117.1">
    <property type="nucleotide sequence ID" value="NZ_BAABAK010000020.1"/>
</dbReference>
<keyword evidence="3" id="KW-0731">Sigma factor</keyword>
<evidence type="ECO:0000256" key="3">
    <source>
        <dbReference type="ARBA" id="ARBA00023082"/>
    </source>
</evidence>
<name>A0ABP7QHF9_9SPHI</name>
<keyword evidence="5" id="KW-0804">Transcription</keyword>
<evidence type="ECO:0000256" key="2">
    <source>
        <dbReference type="ARBA" id="ARBA00023015"/>
    </source>
</evidence>
<accession>A0ABP7QHF9</accession>
<dbReference type="Gene3D" id="1.10.10.10">
    <property type="entry name" value="Winged helix-like DNA-binding domain superfamily/Winged helix DNA-binding domain"/>
    <property type="match status" value="1"/>
</dbReference>
<dbReference type="InterPro" id="IPR013324">
    <property type="entry name" value="RNA_pol_sigma_r3/r4-like"/>
</dbReference>
<dbReference type="SUPFAM" id="SSF88659">
    <property type="entry name" value="Sigma3 and sigma4 domains of RNA polymerase sigma factors"/>
    <property type="match status" value="1"/>
</dbReference>
<keyword evidence="4" id="KW-0238">DNA-binding</keyword>
<gene>
    <name evidence="7" type="ORF">GCM10022246_37900</name>
</gene>
<feature type="domain" description="RNA polymerase sigma-70 region 2" evidence="6">
    <location>
        <begin position="17"/>
        <end position="81"/>
    </location>
</feature>
<dbReference type="InterPro" id="IPR014284">
    <property type="entry name" value="RNA_pol_sigma-70_dom"/>
</dbReference>
<comment type="similarity">
    <text evidence="1">Belongs to the sigma-70 factor family. ECF subfamily.</text>
</comment>
<reference evidence="8" key="1">
    <citation type="journal article" date="2019" name="Int. J. Syst. Evol. Microbiol.">
        <title>The Global Catalogue of Microorganisms (GCM) 10K type strain sequencing project: providing services to taxonomists for standard genome sequencing and annotation.</title>
        <authorList>
            <consortium name="The Broad Institute Genomics Platform"/>
            <consortium name="The Broad Institute Genome Sequencing Center for Infectious Disease"/>
            <person name="Wu L."/>
            <person name="Ma J."/>
        </authorList>
    </citation>
    <scope>NUCLEOTIDE SEQUENCE [LARGE SCALE GENOMIC DNA]</scope>
    <source>
        <strain evidence="8">JCM 17338</strain>
    </source>
</reference>
<evidence type="ECO:0000313" key="8">
    <source>
        <dbReference type="Proteomes" id="UP001501081"/>
    </source>
</evidence>
<dbReference type="InterPro" id="IPR039425">
    <property type="entry name" value="RNA_pol_sigma-70-like"/>
</dbReference>
<evidence type="ECO:0000259" key="6">
    <source>
        <dbReference type="Pfam" id="PF04542"/>
    </source>
</evidence>
<dbReference type="Pfam" id="PF04542">
    <property type="entry name" value="Sigma70_r2"/>
    <property type="match status" value="1"/>
</dbReference>
<organism evidence="7 8">
    <name type="scientific">Pedobacter ginsengiterrae</name>
    <dbReference type="NCBI Taxonomy" id="871696"/>
    <lineage>
        <taxon>Bacteria</taxon>
        <taxon>Pseudomonadati</taxon>
        <taxon>Bacteroidota</taxon>
        <taxon>Sphingobacteriia</taxon>
        <taxon>Sphingobacteriales</taxon>
        <taxon>Sphingobacteriaceae</taxon>
        <taxon>Pedobacter</taxon>
    </lineage>
</organism>
<dbReference type="Gene3D" id="1.10.1740.10">
    <property type="match status" value="1"/>
</dbReference>
<proteinExistence type="inferred from homology"/>
<sequence>MQAIVPTNESQNIISTVANYGKRLFSFIRGRVKTDEDAEDILQDVWYQLSNQPEAGAIEQISGWLYRVARNKITDKHRKQREALLDDFSYEGEDGEINFREILLAESFSPEEESLKKLFWDQLFLALEELPENQRYVFVQNELEDRTFQELADESGENIKTLISRKGYAVKHLRNRLQNLYQEFINY</sequence>
<dbReference type="PANTHER" id="PTHR43133">
    <property type="entry name" value="RNA POLYMERASE ECF-TYPE SIGMA FACTO"/>
    <property type="match status" value="1"/>
</dbReference>
<dbReference type="EMBL" id="BAABAK010000020">
    <property type="protein sequence ID" value="GAA3982355.1"/>
    <property type="molecule type" value="Genomic_DNA"/>
</dbReference>
<dbReference type="Proteomes" id="UP001501081">
    <property type="component" value="Unassembled WGS sequence"/>
</dbReference>
<evidence type="ECO:0000313" key="7">
    <source>
        <dbReference type="EMBL" id="GAA3982355.1"/>
    </source>
</evidence>
<dbReference type="InterPro" id="IPR013325">
    <property type="entry name" value="RNA_pol_sigma_r2"/>
</dbReference>